<keyword evidence="5" id="KW-1185">Reference proteome</keyword>
<proteinExistence type="predicted"/>
<dbReference type="PROSITE" id="PS50977">
    <property type="entry name" value="HTH_TETR_2"/>
    <property type="match status" value="1"/>
</dbReference>
<evidence type="ECO:0000256" key="2">
    <source>
        <dbReference type="PROSITE-ProRule" id="PRU00335"/>
    </source>
</evidence>
<dbReference type="RefSeq" id="WP_152809313.1">
    <property type="nucleotide sequence ID" value="NZ_WHUF01000010.1"/>
</dbReference>
<protein>
    <submittedName>
        <fullName evidence="4">TetR family transcriptional regulator</fullName>
    </submittedName>
</protein>
<dbReference type="Gene3D" id="1.10.357.10">
    <property type="entry name" value="Tetracycline Repressor, domain 2"/>
    <property type="match status" value="1"/>
</dbReference>
<dbReference type="Pfam" id="PF00440">
    <property type="entry name" value="TetR_N"/>
    <property type="match status" value="1"/>
</dbReference>
<accession>A0A843SNC6</accession>
<organism evidence="4 5">
    <name type="scientific">Rugamonas rivuli</name>
    <dbReference type="NCBI Taxonomy" id="2743358"/>
    <lineage>
        <taxon>Bacteria</taxon>
        <taxon>Pseudomonadati</taxon>
        <taxon>Pseudomonadota</taxon>
        <taxon>Betaproteobacteria</taxon>
        <taxon>Burkholderiales</taxon>
        <taxon>Oxalobacteraceae</taxon>
        <taxon>Telluria group</taxon>
        <taxon>Rugamonas</taxon>
    </lineage>
</organism>
<evidence type="ECO:0000259" key="3">
    <source>
        <dbReference type="PROSITE" id="PS50977"/>
    </source>
</evidence>
<evidence type="ECO:0000313" key="5">
    <source>
        <dbReference type="Proteomes" id="UP000444318"/>
    </source>
</evidence>
<gene>
    <name evidence="4" type="ORF">GEV01_28005</name>
</gene>
<dbReference type="AlphaFoldDB" id="A0A843SNC6"/>
<dbReference type="Proteomes" id="UP000444318">
    <property type="component" value="Unassembled WGS sequence"/>
</dbReference>
<dbReference type="SUPFAM" id="SSF46689">
    <property type="entry name" value="Homeodomain-like"/>
    <property type="match status" value="1"/>
</dbReference>
<dbReference type="EMBL" id="WHUF01000010">
    <property type="protein sequence ID" value="MQA23374.1"/>
    <property type="molecule type" value="Genomic_DNA"/>
</dbReference>
<name>A0A843SNC6_9BURK</name>
<evidence type="ECO:0000313" key="4">
    <source>
        <dbReference type="EMBL" id="MQA23374.1"/>
    </source>
</evidence>
<sequence>MKTPTRAGRRFSFPVLEILVPGQFPVLICRAASTPFPGTLNRSFKKDAHEAFASCTIRFMSRKNELRDKALDYFLEHGLAELSLRPLADEIGTSSRLLIYHFESKEKLIAAVMEEARSRTQRSFAELLEQADQDAGLRVFWGWVTDPKNVGCARLLHEVQVLALRKPEIYSQYLDNASVSWLNVIESRIPRSPNSRAIATLCGAVIDGLLLDYMSTGDLGRTTDALNIFDSLLQGNASE</sequence>
<reference evidence="4 5" key="1">
    <citation type="submission" date="2019-10" db="EMBL/GenBank/DDBJ databases">
        <title>Two novel species isolated from a subtropical stream in China.</title>
        <authorList>
            <person name="Lu H."/>
        </authorList>
    </citation>
    <scope>NUCLEOTIDE SEQUENCE [LARGE SCALE GENOMIC DNA]</scope>
    <source>
        <strain evidence="4 5">FT103W</strain>
    </source>
</reference>
<comment type="caution">
    <text evidence="4">The sequence shown here is derived from an EMBL/GenBank/DDBJ whole genome shotgun (WGS) entry which is preliminary data.</text>
</comment>
<evidence type="ECO:0000256" key="1">
    <source>
        <dbReference type="ARBA" id="ARBA00023125"/>
    </source>
</evidence>
<feature type="DNA-binding region" description="H-T-H motif" evidence="2">
    <location>
        <begin position="83"/>
        <end position="102"/>
    </location>
</feature>
<keyword evidence="1 2" id="KW-0238">DNA-binding</keyword>
<dbReference type="GO" id="GO:0003677">
    <property type="term" value="F:DNA binding"/>
    <property type="evidence" value="ECO:0007669"/>
    <property type="project" value="UniProtKB-UniRule"/>
</dbReference>
<feature type="domain" description="HTH tetR-type" evidence="3">
    <location>
        <begin position="60"/>
        <end position="120"/>
    </location>
</feature>
<dbReference type="InterPro" id="IPR001647">
    <property type="entry name" value="HTH_TetR"/>
</dbReference>
<dbReference type="InterPro" id="IPR009057">
    <property type="entry name" value="Homeodomain-like_sf"/>
</dbReference>